<dbReference type="GO" id="GO:0005829">
    <property type="term" value="C:cytosol"/>
    <property type="evidence" value="ECO:0007669"/>
    <property type="project" value="TreeGrafter"/>
</dbReference>
<dbReference type="InterPro" id="IPR004504">
    <property type="entry name" value="DNA_repair_RadA"/>
</dbReference>
<keyword evidence="5" id="KW-0378">Hydrolase</keyword>
<organism evidence="14">
    <name type="scientific">uncultured bacterium</name>
    <name type="common">gcode 4</name>
    <dbReference type="NCBI Taxonomy" id="1234023"/>
    <lineage>
        <taxon>Bacteria</taxon>
        <taxon>environmental samples</taxon>
    </lineage>
</organism>
<dbReference type="GO" id="GO:0003684">
    <property type="term" value="F:damaged DNA binding"/>
    <property type="evidence" value="ECO:0007669"/>
    <property type="project" value="InterPro"/>
</dbReference>
<dbReference type="InterPro" id="IPR041166">
    <property type="entry name" value="Rubredoxin_2"/>
</dbReference>
<dbReference type="InterPro" id="IPR027417">
    <property type="entry name" value="P-loop_NTPase"/>
</dbReference>
<keyword evidence="10 12" id="KW-0234">DNA repair</keyword>
<dbReference type="GO" id="GO:0008270">
    <property type="term" value="F:zinc ion binding"/>
    <property type="evidence" value="ECO:0007669"/>
    <property type="project" value="UniProtKB-KW"/>
</dbReference>
<evidence type="ECO:0000256" key="5">
    <source>
        <dbReference type="ARBA" id="ARBA00022801"/>
    </source>
</evidence>
<dbReference type="Pfam" id="PF18073">
    <property type="entry name" value="Zn_ribbon_LapB"/>
    <property type="match status" value="1"/>
</dbReference>
<dbReference type="EMBL" id="AMFJ01021661">
    <property type="protein sequence ID" value="EKD65918.1"/>
    <property type="molecule type" value="Genomic_DNA"/>
</dbReference>
<evidence type="ECO:0000259" key="13">
    <source>
        <dbReference type="PROSITE" id="PS50162"/>
    </source>
</evidence>
<comment type="similarity">
    <text evidence="12">Belongs to the RecA family. RadA subfamily.</text>
</comment>
<evidence type="ECO:0000256" key="8">
    <source>
        <dbReference type="ARBA" id="ARBA00023016"/>
    </source>
</evidence>
<keyword evidence="4 12" id="KW-0863">Zinc-finger</keyword>
<evidence type="ECO:0000256" key="6">
    <source>
        <dbReference type="ARBA" id="ARBA00022833"/>
    </source>
</evidence>
<comment type="function">
    <text evidence="12">DNA-dependent ATPase involved in processing of recombination intermediates, plays a role in repairing DNA breaks. Stimulates the branch migration of RecA-mediated strand transfer reactions, allowing the 3' invading strand to extend heteroduplex DNA faster. Binds ssDNA in the presence of ADP but not other nucleotides, has ATPase activity that is stimulated by ssDNA and various branched DNA structures, but inhibited by SSB. Does not have RecA's homology-searching function.</text>
</comment>
<dbReference type="InterPro" id="IPR020568">
    <property type="entry name" value="Ribosomal_Su5_D2-typ_SF"/>
</dbReference>
<sequence>MFKCRECGNISPKWIGKCATCEAWNTYEEIEEINKRWGKKAKSSAKEVFWFVNSSHEVAKIKLESEELNNVLGYGLTPGSLILLSGEPGIGKSTLALQIACWYSKENQTALYVSGEENIYQISDRAKRLNIKNENVRIFNSNDFEDILATLEKENSSLIIIDSISVIYSNVIGTTSGSINQIRYITETLMEFSKRTKKSVILIWHVTKDWSISGPKTLEHLVDTVLFIEWSKYENYRILRTFKNRFGPTDEVWLFTMTESGLQDLKNPWLEFINSENQDISGSAIAMTLEWNRPILIEIEALTTYTKFGYPKRSSRWIQSWKLDLLIAVITKFSDIKLDSYDVYVNISRWLSIAEPWIDLATIAAIISSKKWKALSKTIFIWEISLTWIIKNVFNIQKRVEEASKLGFEKIVIPHNSKISTTKLKNTEIIEIKRIEDLIKMI</sequence>
<comment type="caution">
    <text evidence="14">The sequence shown here is derived from an EMBL/GenBank/DDBJ whole genome shotgun (WGS) entry which is preliminary data.</text>
</comment>
<dbReference type="Gene3D" id="3.40.50.300">
    <property type="entry name" value="P-loop containing nucleotide triphosphate hydrolases"/>
    <property type="match status" value="1"/>
</dbReference>
<evidence type="ECO:0000256" key="4">
    <source>
        <dbReference type="ARBA" id="ARBA00022771"/>
    </source>
</evidence>
<dbReference type="PANTHER" id="PTHR32472:SF10">
    <property type="entry name" value="DNA REPAIR PROTEIN RADA-LIKE PROTEIN"/>
    <property type="match status" value="1"/>
</dbReference>
<dbReference type="PRINTS" id="PR01874">
    <property type="entry name" value="DNAREPAIRADA"/>
</dbReference>
<dbReference type="PANTHER" id="PTHR32472">
    <property type="entry name" value="DNA REPAIR PROTEIN RADA"/>
    <property type="match status" value="1"/>
</dbReference>
<evidence type="ECO:0000256" key="11">
    <source>
        <dbReference type="NCBIfam" id="TIGR00416"/>
    </source>
</evidence>
<accession>K2BAX5</accession>
<evidence type="ECO:0000313" key="14">
    <source>
        <dbReference type="EMBL" id="EKD65918.1"/>
    </source>
</evidence>
<dbReference type="PROSITE" id="PS50162">
    <property type="entry name" value="RECA_2"/>
    <property type="match status" value="1"/>
</dbReference>
<feature type="domain" description="RecA family profile 1" evidence="13">
    <location>
        <begin position="57"/>
        <end position="206"/>
    </location>
</feature>
<evidence type="ECO:0000256" key="2">
    <source>
        <dbReference type="ARBA" id="ARBA00022741"/>
    </source>
</evidence>
<keyword evidence="2 12" id="KW-0547">Nucleotide-binding</keyword>
<proteinExistence type="inferred from homology"/>
<evidence type="ECO:0000256" key="9">
    <source>
        <dbReference type="ARBA" id="ARBA00023125"/>
    </source>
</evidence>
<dbReference type="GO" id="GO:0005524">
    <property type="term" value="F:ATP binding"/>
    <property type="evidence" value="ECO:0007669"/>
    <property type="project" value="UniProtKB-UniRule"/>
</dbReference>
<dbReference type="SMART" id="SM00382">
    <property type="entry name" value="AAA"/>
    <property type="match status" value="1"/>
</dbReference>
<dbReference type="GO" id="GO:0016787">
    <property type="term" value="F:hydrolase activity"/>
    <property type="evidence" value="ECO:0007669"/>
    <property type="project" value="UniProtKB-KW"/>
</dbReference>
<keyword evidence="7 12" id="KW-0067">ATP-binding</keyword>
<dbReference type="AlphaFoldDB" id="K2BAX5"/>
<evidence type="ECO:0000256" key="1">
    <source>
        <dbReference type="ARBA" id="ARBA00022723"/>
    </source>
</evidence>
<keyword evidence="8" id="KW-0346">Stress response</keyword>
<dbReference type="InterPro" id="IPR003593">
    <property type="entry name" value="AAA+_ATPase"/>
</dbReference>
<dbReference type="GO" id="GO:0140664">
    <property type="term" value="F:ATP-dependent DNA damage sensor activity"/>
    <property type="evidence" value="ECO:0007669"/>
    <property type="project" value="InterPro"/>
</dbReference>
<protein>
    <recommendedName>
        <fullName evidence="11 12">DNA repair protein RadA</fullName>
    </recommendedName>
</protein>
<dbReference type="InterPro" id="IPR020588">
    <property type="entry name" value="RecA_ATP-bd"/>
</dbReference>
<dbReference type="SUPFAM" id="SSF54211">
    <property type="entry name" value="Ribosomal protein S5 domain 2-like"/>
    <property type="match status" value="1"/>
</dbReference>
<keyword evidence="3 12" id="KW-0227">DNA damage</keyword>
<keyword evidence="9 12" id="KW-0238">DNA-binding</keyword>
<reference evidence="14" key="1">
    <citation type="journal article" date="2012" name="Science">
        <title>Fermentation, hydrogen, and sulfur metabolism in multiple uncultivated bacterial phyla.</title>
        <authorList>
            <person name="Wrighton K.C."/>
            <person name="Thomas B.C."/>
            <person name="Sharon I."/>
            <person name="Miller C.S."/>
            <person name="Castelle C.J."/>
            <person name="VerBerkmoes N.C."/>
            <person name="Wilkins M.J."/>
            <person name="Hettich R.L."/>
            <person name="Lipton M.S."/>
            <person name="Williams K.H."/>
            <person name="Long P.E."/>
            <person name="Banfield J.F."/>
        </authorList>
    </citation>
    <scope>NUCLEOTIDE SEQUENCE [LARGE SCALE GENOMIC DNA]</scope>
</reference>
<evidence type="ECO:0000256" key="12">
    <source>
        <dbReference type="RuleBase" id="RU003555"/>
    </source>
</evidence>
<dbReference type="Pfam" id="PF13481">
    <property type="entry name" value="AAA_25"/>
    <property type="match status" value="1"/>
</dbReference>
<dbReference type="NCBIfam" id="TIGR00416">
    <property type="entry name" value="sms"/>
    <property type="match status" value="1"/>
</dbReference>
<dbReference type="SUPFAM" id="SSF52540">
    <property type="entry name" value="P-loop containing nucleoside triphosphate hydrolases"/>
    <property type="match status" value="1"/>
</dbReference>
<name>K2BAX5_9BACT</name>
<dbReference type="Gene3D" id="3.30.230.10">
    <property type="match status" value="1"/>
</dbReference>
<dbReference type="GO" id="GO:0000725">
    <property type="term" value="P:recombinational repair"/>
    <property type="evidence" value="ECO:0007669"/>
    <property type="project" value="TreeGrafter"/>
</dbReference>
<dbReference type="InterPro" id="IPR014721">
    <property type="entry name" value="Ribsml_uS5_D2-typ_fold_subgr"/>
</dbReference>
<evidence type="ECO:0000256" key="7">
    <source>
        <dbReference type="ARBA" id="ARBA00022840"/>
    </source>
</evidence>
<evidence type="ECO:0000256" key="10">
    <source>
        <dbReference type="ARBA" id="ARBA00023204"/>
    </source>
</evidence>
<keyword evidence="1 12" id="KW-0479">Metal-binding</keyword>
<evidence type="ECO:0000256" key="3">
    <source>
        <dbReference type="ARBA" id="ARBA00022763"/>
    </source>
</evidence>
<keyword evidence="6 12" id="KW-0862">Zinc</keyword>
<gene>
    <name evidence="14" type="ORF">ACD_49C00075G0005</name>
</gene>